<dbReference type="PROSITE" id="PS51192">
    <property type="entry name" value="HELICASE_ATP_BIND_1"/>
    <property type="match status" value="1"/>
</dbReference>
<dbReference type="InterPro" id="IPR048333">
    <property type="entry name" value="HA2_WH"/>
</dbReference>
<proteinExistence type="predicted"/>
<comment type="caution">
    <text evidence="12">The sequence shown here is derived from an EMBL/GenBank/DDBJ whole genome shotgun (WGS) entry which is preliminary data.</text>
</comment>
<dbReference type="InterPro" id="IPR002464">
    <property type="entry name" value="DNA/RNA_helicase_DEAH_CS"/>
</dbReference>
<dbReference type="PROSITE" id="PS00690">
    <property type="entry name" value="DEAH_ATP_HELICASE"/>
    <property type="match status" value="1"/>
</dbReference>
<gene>
    <name evidence="12" type="primary">DHX16</name>
    <name evidence="12" type="ORF">GZH46_02944</name>
</gene>
<dbReference type="InterPro" id="IPR001650">
    <property type="entry name" value="Helicase_C-like"/>
</dbReference>
<evidence type="ECO:0000256" key="4">
    <source>
        <dbReference type="ARBA" id="ARBA00022801"/>
    </source>
</evidence>
<dbReference type="SMART" id="SM00490">
    <property type="entry name" value="HELICc"/>
    <property type="match status" value="1"/>
</dbReference>
<protein>
    <recommendedName>
        <fullName evidence="1">RNA helicase</fullName>
        <ecNumber evidence="1">3.6.4.13</ecNumber>
    </recommendedName>
</protein>
<dbReference type="CDD" id="cd18791">
    <property type="entry name" value="SF2_C_RHA"/>
    <property type="match status" value="1"/>
</dbReference>
<dbReference type="PANTHER" id="PTHR18934:SF83">
    <property type="entry name" value="PRE-MRNA-SPLICING FACTOR ATP-DEPENDENT RNA HELICASE DHX16"/>
    <property type="match status" value="1"/>
</dbReference>
<evidence type="ECO:0000256" key="2">
    <source>
        <dbReference type="ARBA" id="ARBA00022664"/>
    </source>
</evidence>
<dbReference type="EMBL" id="JAIFTH010001388">
    <property type="protein sequence ID" value="KAG9508555.1"/>
    <property type="molecule type" value="Genomic_DNA"/>
</dbReference>
<evidence type="ECO:0000259" key="10">
    <source>
        <dbReference type="PROSITE" id="PS51192"/>
    </source>
</evidence>
<dbReference type="SUPFAM" id="SSF52540">
    <property type="entry name" value="P-loop containing nucleoside triphosphate hydrolases"/>
    <property type="match status" value="1"/>
</dbReference>
<keyword evidence="8" id="KW-0175">Coiled coil</keyword>
<dbReference type="Gene3D" id="3.40.50.300">
    <property type="entry name" value="P-loop containing nucleotide triphosphate hydrolases"/>
    <property type="match status" value="2"/>
</dbReference>
<organism evidence="12 13">
    <name type="scientific">Fragariocoptes setiger</name>
    <dbReference type="NCBI Taxonomy" id="1670756"/>
    <lineage>
        <taxon>Eukaryota</taxon>
        <taxon>Metazoa</taxon>
        <taxon>Ecdysozoa</taxon>
        <taxon>Arthropoda</taxon>
        <taxon>Chelicerata</taxon>
        <taxon>Arachnida</taxon>
        <taxon>Acari</taxon>
        <taxon>Acariformes</taxon>
        <taxon>Trombidiformes</taxon>
        <taxon>Prostigmata</taxon>
        <taxon>Eupodina</taxon>
        <taxon>Eriophyoidea</taxon>
        <taxon>Phytoptidae</taxon>
        <taxon>Fragariocoptes</taxon>
    </lineage>
</organism>
<evidence type="ECO:0000313" key="13">
    <source>
        <dbReference type="Proteomes" id="UP000825002"/>
    </source>
</evidence>
<keyword evidence="6" id="KW-0508">mRNA splicing</keyword>
<dbReference type="SMART" id="SM00847">
    <property type="entry name" value="HA2"/>
    <property type="match status" value="1"/>
</dbReference>
<dbReference type="InterPro" id="IPR011545">
    <property type="entry name" value="DEAD/DEAH_box_helicase_dom"/>
</dbReference>
<dbReference type="PANTHER" id="PTHR18934">
    <property type="entry name" value="ATP-DEPENDENT RNA HELICASE"/>
    <property type="match status" value="1"/>
</dbReference>
<keyword evidence="3" id="KW-0547">Nucleotide-binding</keyword>
<dbReference type="Proteomes" id="UP000825002">
    <property type="component" value="Unassembled WGS sequence"/>
</dbReference>
<dbReference type="Gene3D" id="1.20.120.1080">
    <property type="match status" value="1"/>
</dbReference>
<feature type="compositionally biased region" description="Basic and acidic residues" evidence="9">
    <location>
        <begin position="7"/>
        <end position="33"/>
    </location>
</feature>
<dbReference type="PROSITE" id="PS51194">
    <property type="entry name" value="HELICASE_CTER"/>
    <property type="match status" value="1"/>
</dbReference>
<keyword evidence="12" id="KW-0347">Helicase</keyword>
<feature type="coiled-coil region" evidence="8">
    <location>
        <begin position="469"/>
        <end position="496"/>
    </location>
</feature>
<keyword evidence="4" id="KW-0378">Hydrolase</keyword>
<sequence length="890" mass="103196">MSSSTSKDNEDADLRERLEFERRLRERDHEATRKKGQPSARTETQMLEEIARLQGLDPTKDRDKLTELIRIKRRQEYVKARESKKIKLLKDELKDEKTMFQVDRLTQAERKRLENKEKMVELAEQLKGAQEKELVTQYHMPETKPLEYKEDPDDPEKPNKELRNWEEERLGFAKLEFGSKDKAKVEGRKRYNYVGDDEELREQELKREKATSSKPNDPYAEAKEKIRETQKSLPVYKFKDKIIELVRKHQVLVIEGETGCGKTTQIPQYLADAGFAEFDKKTNCATKRIGCTQPRRIAAMSVAARVAQEYNAKFDYKVDTKLGDKIGYSIRFEDCSSDATLIKYMTDGMLLREFLDSPTLEGYSVIIIDEAHERTLHTDILFGLVRDILKARSDFRLIISSATLDTEKFREFFDGAPLLRIPGRVHNVDVFWSEAPVSDYLSVCVHTVLKIHKNENDYDGDILVFLPGQEEIEWVQENLEQAADKLEKEVKELRVMPLFANLPTDLQASVFEPTPTGARKVVLATNIAETSLTIDGIVYVIDSGFYKVNFFNPRTRIDSLVVQRVSKASAKQRKGRAGRVREGQCYRLFTREEYTQMDDDPVPEIQRVNLGNVVLLLKTMYVNDIFAFDYLDPPPQVTLVFAAEQLYALGAMNEHGQLTTLGRKMADFPIDPMMSKALIASEKYKCSQDVLTIISMLNINGAIFYRPKDKAKYADEARKSFYHTDGDHIMLLNIYNNWAESGFSKQWCSDNFVQYRSMCRARDVFEQMYNLMERAEIKIEANPSDTVAIRKAILSGFYYNIAKVARHCQYKTWSKQQSVYIHPTSALFEDPKRPRVIMYNDILETKKEHMRFCSRIEPEWLLEIAPHCFKKEEVESLIKKKMPKVVDKVS</sequence>
<dbReference type="GO" id="GO:0004386">
    <property type="term" value="F:helicase activity"/>
    <property type="evidence" value="ECO:0007669"/>
    <property type="project" value="UniProtKB-KW"/>
</dbReference>
<evidence type="ECO:0000259" key="11">
    <source>
        <dbReference type="PROSITE" id="PS51194"/>
    </source>
</evidence>
<feature type="region of interest" description="Disordered" evidence="9">
    <location>
        <begin position="132"/>
        <end position="160"/>
    </location>
</feature>
<evidence type="ECO:0000256" key="9">
    <source>
        <dbReference type="SAM" id="MobiDB-lite"/>
    </source>
</evidence>
<dbReference type="InterPro" id="IPR014001">
    <property type="entry name" value="Helicase_ATP-bd"/>
</dbReference>
<feature type="non-terminal residue" evidence="12">
    <location>
        <position position="1"/>
    </location>
</feature>
<keyword evidence="5" id="KW-0067">ATP-binding</keyword>
<evidence type="ECO:0000256" key="5">
    <source>
        <dbReference type="ARBA" id="ARBA00022840"/>
    </source>
</evidence>
<evidence type="ECO:0000256" key="8">
    <source>
        <dbReference type="SAM" id="Coils"/>
    </source>
</evidence>
<dbReference type="Pfam" id="PF00271">
    <property type="entry name" value="Helicase_C"/>
    <property type="match status" value="1"/>
</dbReference>
<dbReference type="InterPro" id="IPR007502">
    <property type="entry name" value="Helicase-assoc_dom"/>
</dbReference>
<evidence type="ECO:0000256" key="6">
    <source>
        <dbReference type="ARBA" id="ARBA00023187"/>
    </source>
</evidence>
<keyword evidence="2" id="KW-0507">mRNA processing</keyword>
<keyword evidence="13" id="KW-1185">Reference proteome</keyword>
<feature type="compositionally biased region" description="Basic and acidic residues" evidence="9">
    <location>
        <begin position="202"/>
        <end position="211"/>
    </location>
</feature>
<feature type="domain" description="Helicase ATP-binding" evidence="10">
    <location>
        <begin position="243"/>
        <end position="422"/>
    </location>
</feature>
<comment type="catalytic activity">
    <reaction evidence="7">
        <text>ATP + H2O = ADP + phosphate + H(+)</text>
        <dbReference type="Rhea" id="RHEA:13065"/>
        <dbReference type="ChEBI" id="CHEBI:15377"/>
        <dbReference type="ChEBI" id="CHEBI:15378"/>
        <dbReference type="ChEBI" id="CHEBI:30616"/>
        <dbReference type="ChEBI" id="CHEBI:43474"/>
        <dbReference type="ChEBI" id="CHEBI:456216"/>
        <dbReference type="EC" id="3.6.4.13"/>
    </reaction>
</comment>
<evidence type="ECO:0000313" key="12">
    <source>
        <dbReference type="EMBL" id="KAG9508555.1"/>
    </source>
</evidence>
<feature type="region of interest" description="Disordered" evidence="9">
    <location>
        <begin position="1"/>
        <end position="42"/>
    </location>
</feature>
<dbReference type="EC" id="3.6.4.13" evidence="1"/>
<evidence type="ECO:0000256" key="1">
    <source>
        <dbReference type="ARBA" id="ARBA00012552"/>
    </source>
</evidence>
<dbReference type="Pfam" id="PF21010">
    <property type="entry name" value="HA2_C"/>
    <property type="match status" value="1"/>
</dbReference>
<accession>A0ABQ7S573</accession>
<name>A0ABQ7S573_9ACAR</name>
<feature type="compositionally biased region" description="Basic and acidic residues" evidence="9">
    <location>
        <begin position="141"/>
        <end position="160"/>
    </location>
</feature>
<reference evidence="12 13" key="1">
    <citation type="submission" date="2020-10" db="EMBL/GenBank/DDBJ databases">
        <authorList>
            <person name="Klimov P.B."/>
            <person name="Dyachkov S.M."/>
            <person name="Chetverikov P.E."/>
        </authorList>
    </citation>
    <scope>NUCLEOTIDE SEQUENCE [LARGE SCALE GENOMIC DNA]</scope>
    <source>
        <strain evidence="12">BMOC 18-1129-001#AD2665</strain>
        <tissue evidence="12">Entire mites</tissue>
    </source>
</reference>
<dbReference type="Pfam" id="PF07717">
    <property type="entry name" value="OB_NTP_bind"/>
    <property type="match status" value="1"/>
</dbReference>
<dbReference type="Pfam" id="PF04408">
    <property type="entry name" value="WHD_HA2"/>
    <property type="match status" value="1"/>
</dbReference>
<evidence type="ECO:0000256" key="7">
    <source>
        <dbReference type="ARBA" id="ARBA00047984"/>
    </source>
</evidence>
<feature type="domain" description="Helicase C-terminal" evidence="11">
    <location>
        <begin position="443"/>
        <end position="621"/>
    </location>
</feature>
<dbReference type="InterPro" id="IPR011709">
    <property type="entry name" value="DEAD-box_helicase_OB_fold"/>
</dbReference>
<evidence type="ECO:0000256" key="3">
    <source>
        <dbReference type="ARBA" id="ARBA00022741"/>
    </source>
</evidence>
<dbReference type="SMART" id="SM00487">
    <property type="entry name" value="DEXDc"/>
    <property type="match status" value="1"/>
</dbReference>
<feature type="region of interest" description="Disordered" evidence="9">
    <location>
        <begin position="199"/>
        <end position="226"/>
    </location>
</feature>
<dbReference type="InterPro" id="IPR027417">
    <property type="entry name" value="P-loop_NTPase"/>
</dbReference>
<dbReference type="Pfam" id="PF00270">
    <property type="entry name" value="DEAD"/>
    <property type="match status" value="1"/>
</dbReference>